<dbReference type="InterPro" id="IPR008541">
    <property type="entry name" value="InvE_AD"/>
</dbReference>
<dbReference type="Pfam" id="PF05689">
    <property type="entry name" value="InvE_AD"/>
    <property type="match status" value="3"/>
</dbReference>
<name>A0A5W3NSW6_SALET</name>
<feature type="region of interest" description="Disordered" evidence="1">
    <location>
        <begin position="520"/>
        <end position="548"/>
    </location>
</feature>
<feature type="non-terminal residue" evidence="4">
    <location>
        <position position="1115"/>
    </location>
</feature>
<feature type="domain" description="Bacterial Immunoglobulin-like 21" evidence="2">
    <location>
        <begin position="750"/>
        <end position="859"/>
    </location>
</feature>
<feature type="region of interest" description="Disordered" evidence="1">
    <location>
        <begin position="1094"/>
        <end position="1115"/>
    </location>
</feature>
<dbReference type="InterPro" id="IPR008542">
    <property type="entry name" value="BIg21"/>
</dbReference>
<proteinExistence type="predicted"/>
<dbReference type="AlphaFoldDB" id="A0A5W3NSW6"/>
<dbReference type="Pfam" id="PF05688">
    <property type="entry name" value="BIg21"/>
    <property type="match status" value="4"/>
</dbReference>
<feature type="domain" description="Bacterial Immunoglobulin-like 21" evidence="2">
    <location>
        <begin position="1027"/>
        <end position="1115"/>
    </location>
</feature>
<feature type="domain" description="InvasinE Adhesion" evidence="3">
    <location>
        <begin position="862"/>
        <end position="993"/>
    </location>
</feature>
<evidence type="ECO:0008006" key="5">
    <source>
        <dbReference type="Google" id="ProtNLM"/>
    </source>
</evidence>
<evidence type="ECO:0000259" key="2">
    <source>
        <dbReference type="Pfam" id="PF05688"/>
    </source>
</evidence>
<sequence length="1115" mass="119837">MDRNRQVNKVVHFLLTLLIMFVASIAPAQALLKGGTWQELNSATAAVNGTVPRADGAIIPVYQGSMLLDPTKTYDVAFTAMPRDFSADATSTSMRAVNSTDTEGDLFSDPPTIAWENQQPPSVGLLWADAATPDTPLSPQPMPNQTFCAQNLAGRKLVVWPQPDDETTVPALWLYTHTGVPNNAAIPLLSPKVTVNIAQAVGHPVSVSGDHVDASFEASKVKVGESITLTVTTRGCDGELVKNAPFVIRREDAKNRQGVVNNTNPVHVGDTELTTVQTEYRGVTDAEGKATVVVTQDEGPGVKTHLIVASQSYPTLTDGVDVIFTTITSPDTAQANMYGHMLESASATLNGATYTFTRPKLAVEAGNADESVNDTNETWAQFTWGGADNHCDVLPDAEQLVALRHAHSTLATYTGWPASGDAEYWSSTKDQMSNYHAAVHMNSASVVRAPNSDTLLVSCVDKAQPAAHPQITLSPEGPYKAQVGESIDLVMTVVDKDTQKPLPYRYMELFIDPAKNRKGEHQDAWDSQRVTVSSEDMRASSPEHYTGVTDVNGQAHLTLQHDSGMGVETPIRIVMPDDEGGNVELPFSVIFTVITSPDVDGANMWGHMRGVVDAGNLYKRPLLAVEASHKDGQFSENNEEWATFNSVASATAQCGVGQVPDQSSLAHLYSEHPSGKMEIEHGWPTEDYFIAADSDASGTVHVNLENGDSNKFTNQPNYLTCSANEMVAVLDVYFNDDPTTKNADMTAKVGEQIKLNVHSRNALNDMAIAYTDFTITMANGKRRDGQSTGFTDPSNGEMQFDGVGYLAGQVYHGITDANGDATIILTQNKGVGLLTPLSIAPVDSLIKTPISRSVKFTVATSPDTAKAKMWGHMADTLTVGDWTFERPKLASEVNSPLRTQEESNETWTRVAHIDAAGNPDAGGCAANRLPRIDQLEALYSANSGGAMKKTQGWPTLINYWSSTYQSATTWKLIALASGSEFPGSNTSVYTSCLASDNPVPAAITIEPVDPSQWYDGSGVHALKVKKGDTLQLKVTVKDASGKPVPEAPFVLTRGDGYDRKGEKYTAQDGSDLQNIVTPVVIDGESLAWTTTKMGSQTGPDGTRIISVTRPDTHGT</sequence>
<dbReference type="EMBL" id="AAHJAA010000151">
    <property type="protein sequence ID" value="EBW7077567.1"/>
    <property type="molecule type" value="Genomic_DNA"/>
</dbReference>
<comment type="caution">
    <text evidence="4">The sequence shown here is derived from an EMBL/GenBank/DDBJ whole genome shotgun (WGS) entry which is preliminary data.</text>
</comment>
<accession>A0A5W3NSW6</accession>
<evidence type="ECO:0000313" key="4">
    <source>
        <dbReference type="EMBL" id="EBW7077567.1"/>
    </source>
</evidence>
<feature type="domain" description="InvasinE Adhesion" evidence="3">
    <location>
        <begin position="330"/>
        <end position="460"/>
    </location>
</feature>
<feature type="domain" description="Bacterial Immunoglobulin-like 21" evidence="2">
    <location>
        <begin position="484"/>
        <end position="594"/>
    </location>
</feature>
<gene>
    <name evidence="4" type="ORF">DQC01_21935</name>
</gene>
<protein>
    <recommendedName>
        <fullName evidence="5">Outer membrane protein</fullName>
    </recommendedName>
</protein>
<evidence type="ECO:0000259" key="3">
    <source>
        <dbReference type="Pfam" id="PF05689"/>
    </source>
</evidence>
<feature type="domain" description="InvasinE Adhesion" evidence="3">
    <location>
        <begin position="597"/>
        <end position="722"/>
    </location>
</feature>
<reference evidence="4" key="1">
    <citation type="submission" date="2018-06" db="EMBL/GenBank/DDBJ databases">
        <authorList>
            <person name="Ashton P.M."/>
            <person name="Dallman T."/>
            <person name="Nair S."/>
            <person name="De Pinna E."/>
            <person name="Peters T."/>
            <person name="Grant K."/>
        </authorList>
    </citation>
    <scope>NUCLEOTIDE SEQUENCE</scope>
    <source>
        <strain evidence="4">382836</strain>
    </source>
</reference>
<evidence type="ECO:0000256" key="1">
    <source>
        <dbReference type="SAM" id="MobiDB-lite"/>
    </source>
</evidence>
<organism evidence="4">
    <name type="scientific">Salmonella enterica subsp. enterica serovar Indiana</name>
    <dbReference type="NCBI Taxonomy" id="286783"/>
    <lineage>
        <taxon>Bacteria</taxon>
        <taxon>Pseudomonadati</taxon>
        <taxon>Pseudomonadota</taxon>
        <taxon>Gammaproteobacteria</taxon>
        <taxon>Enterobacterales</taxon>
        <taxon>Enterobacteriaceae</taxon>
        <taxon>Salmonella</taxon>
    </lineage>
</organism>
<feature type="domain" description="Bacterial Immunoglobulin-like 21" evidence="2">
    <location>
        <begin position="224"/>
        <end position="327"/>
    </location>
</feature>